<feature type="compositionally biased region" description="Polar residues" evidence="2">
    <location>
        <begin position="1319"/>
        <end position="1361"/>
    </location>
</feature>
<feature type="compositionally biased region" description="Basic and acidic residues" evidence="2">
    <location>
        <begin position="1371"/>
        <end position="1380"/>
    </location>
</feature>
<dbReference type="GeneID" id="28970973"/>
<evidence type="ECO:0000313" key="3">
    <source>
        <dbReference type="EMBL" id="OBR82514.1"/>
    </source>
</evidence>
<feature type="region of interest" description="Disordered" evidence="2">
    <location>
        <begin position="290"/>
        <end position="320"/>
    </location>
</feature>
<reference evidence="4" key="3">
    <citation type="submission" date="2024-02" db="EMBL/GenBank/DDBJ databases">
        <title>Comparative genomics of Cryptococcus and Kwoniella reveals pathogenesis evolution and contrasting modes of karyotype evolution via chromosome fusion or intercentromeric recombination.</title>
        <authorList>
            <person name="Coelho M.A."/>
            <person name="David-Palma M."/>
            <person name="Shea T."/>
            <person name="Bowers K."/>
            <person name="McGinley-Smith S."/>
            <person name="Mohammad A.W."/>
            <person name="Gnirke A."/>
            <person name="Yurkov A.M."/>
            <person name="Nowrousian M."/>
            <person name="Sun S."/>
            <person name="Cuomo C.A."/>
            <person name="Heitman J."/>
        </authorList>
    </citation>
    <scope>NUCLEOTIDE SEQUENCE</scope>
    <source>
        <strain evidence="4">CBS 10117</strain>
    </source>
</reference>
<feature type="coiled-coil region" evidence="1">
    <location>
        <begin position="628"/>
        <end position="691"/>
    </location>
</feature>
<feature type="region of interest" description="Disordered" evidence="2">
    <location>
        <begin position="1"/>
        <end position="36"/>
    </location>
</feature>
<feature type="compositionally biased region" description="Polar residues" evidence="2">
    <location>
        <begin position="728"/>
        <end position="737"/>
    </location>
</feature>
<dbReference type="OrthoDB" id="2565132at2759"/>
<dbReference type="RefSeq" id="XP_018260356.1">
    <property type="nucleotide sequence ID" value="XM_018410547.1"/>
</dbReference>
<proteinExistence type="predicted"/>
<protein>
    <submittedName>
        <fullName evidence="3">Uncharacterized protein</fullName>
    </submittedName>
</protein>
<reference evidence="4" key="2">
    <citation type="submission" date="2013-07" db="EMBL/GenBank/DDBJ databases">
        <authorList>
            <consortium name="The Broad Institute Genome Sequencing Platform"/>
            <person name="Cuomo C."/>
            <person name="Litvintseva A."/>
            <person name="Chen Y."/>
            <person name="Heitman J."/>
            <person name="Sun S."/>
            <person name="Springer D."/>
            <person name="Dromer F."/>
            <person name="Young S.K."/>
            <person name="Zeng Q."/>
            <person name="Gargeya S."/>
            <person name="Fitzgerald M."/>
            <person name="Abouelleil A."/>
            <person name="Alvarado L."/>
            <person name="Berlin A.M."/>
            <person name="Chapman S.B."/>
            <person name="Dewar J."/>
            <person name="Goldberg J."/>
            <person name="Griggs A."/>
            <person name="Gujja S."/>
            <person name="Hansen M."/>
            <person name="Howarth C."/>
            <person name="Imamovic A."/>
            <person name="Larimer J."/>
            <person name="McCowan C."/>
            <person name="Murphy C."/>
            <person name="Pearson M."/>
            <person name="Priest M."/>
            <person name="Roberts A."/>
            <person name="Saif S."/>
            <person name="Shea T."/>
            <person name="Sykes S."/>
            <person name="Wortman J."/>
            <person name="Nusbaum C."/>
            <person name="Birren B."/>
        </authorList>
    </citation>
    <scope>NUCLEOTIDE SEQUENCE</scope>
    <source>
        <strain evidence="4">CBS 10117</strain>
    </source>
</reference>
<dbReference type="EMBL" id="KI894035">
    <property type="protein sequence ID" value="OBR82514.1"/>
    <property type="molecule type" value="Genomic_DNA"/>
</dbReference>
<evidence type="ECO:0000313" key="4">
    <source>
        <dbReference type="EMBL" id="WWC65777.1"/>
    </source>
</evidence>
<gene>
    <name evidence="3" type="ORF">I303_07274</name>
    <name evidence="4" type="ORF">I303_108399</name>
</gene>
<feature type="region of interest" description="Disordered" evidence="2">
    <location>
        <begin position="1235"/>
        <end position="1385"/>
    </location>
</feature>
<sequence length="1500" mass="167567">MPNWVTDTDNSTSNSTAPATAGNHEKAPNAHFQGNATARTDVFSAFSPATNVAKPAQSAANRLPVITASNEPRKESPIILSPDTPPQSALPQVPDPLPVLMLKSNSAQASSSGASNQNARPQQQANEAHHLKHPTPQRSVNTGVLQDGFKAYVGATPQQAAQVSYSSPSISTIKANSNSSVAATTSGVRVVAQMSPAIPFQFVIQGNQVATFSIHPEYAQRNFRFISKDKSSRQLTTLDILNLASPSLNASDMDQAIKDPAFLINLGKRLVDAANTRDPLLQSPQINSLREQQLQGSSQTSHSNPPQPAQAGPSRPTAFVASNGYSYISKETIPQSHRAIDDIQQSQLLNQPDGRQTFVENTRTTSAGTPVQSPSIAIPHPAGPPELQAILQGLAKEQQNLEQRFGRAWEEWNTAQSTSRNGIIELFRRFAQSSEEVNKLKAALVEERNKLLTSQASVLRLTESETNIRTELQEVKRKLRSEVDARKEHDETHGKEEIENRLRTEIQEAQKALHAETVEKTKAQAANSTELVQLSQCTNELQRVKTQQSNDLTTYNEKIITLEKEQNEKIKQLTAQHDQQVEKLEKELHEASKPVFGVHATTSPRLSKSPADPAVESAKLRSLLKAKNEKFAELKVESDNKIAELEAQLSMASQESKANRAKLQSQNASTVERLEKKIRELEKDKSQLATPARAPNPDQEMTVALTRILNWCESLQKSLIRTTSISNETDTSATASPVLTPVRPPADTAAPNEAVPRKLLLDRANEFIRDMKATATTVLSRKKEREEKVKKLQGQVELLRVELNAAQTSQLSSNTSDEACSDLDDVTKAFNKIVTWGKNIQSLMGRRTDRPLETMKPLETADQFRKEMHAIFEEMQSKGKAQNRLIEEYEKSTSTLKSKLDDKEKQLQANLQALLSKTTQYDETANVLKVTYKLLEDTKQMLKDVQAQLDAAQTQAKDRQNGLIAVKTKLIATDETIGKLEQTIVEKDEALAKKDRDLRKKEEEIKKKDEEMTEKNEVIANKNEEIKKKDAELEVVREAIKRHQEDLDSKEQELEVMRRDIKLKEESLQGKDEEMEDVRRYMRSKEEEVKSKEEEVRNTKAELRAKCKECEEKCKALQLMLDEDRAEAQMDLDTGRKETREMLKGQKKIIAEKEGLQAEKDELLGQLSERREEIKELKKEIEEKQATVDNAETQIREAMDKQFEQREGYVAAENELKSQRDQLKEAIKKLEEELKTLKQNSPKIKAELVFRPSAPNRHSPSSSLGRPVARNQQIINSNGKRPSSQLSTSTPASKIAERSASPDILLFDSQPPHTPRQGLPTSSQPGHRNLSNTPLFFNNEESTDRSISQTPDTPGLSQSVQGLRPKKRQKRIIDGEHDEGTPAPEVRAIPKAASVTPSVAGSAYSVLSYKPVSDDWVKQNIGLCLHRSHGKVRCKLCFVAEKRAETPRKQDMKLEDMEPLPAGLSEDELLGHLKTHGATLRRLKIKRVREGKEEASPEPE</sequence>
<feature type="coiled-coil region" evidence="1">
    <location>
        <begin position="563"/>
        <end position="590"/>
    </location>
</feature>
<reference evidence="3" key="1">
    <citation type="submission" date="2013-07" db="EMBL/GenBank/DDBJ databases">
        <title>The Genome Sequence of Cryptococcus dejecticola CBS10117.</title>
        <authorList>
            <consortium name="The Broad Institute Genome Sequencing Platform"/>
            <person name="Cuomo C."/>
            <person name="Litvintseva A."/>
            <person name="Chen Y."/>
            <person name="Heitman J."/>
            <person name="Sun S."/>
            <person name="Springer D."/>
            <person name="Dromer F."/>
            <person name="Young S.K."/>
            <person name="Zeng Q."/>
            <person name="Gargeya S."/>
            <person name="Fitzgerald M."/>
            <person name="Abouelleil A."/>
            <person name="Alvarado L."/>
            <person name="Berlin A.M."/>
            <person name="Chapman S.B."/>
            <person name="Dewar J."/>
            <person name="Goldberg J."/>
            <person name="Griggs A."/>
            <person name="Gujja S."/>
            <person name="Hansen M."/>
            <person name="Howarth C."/>
            <person name="Imamovic A."/>
            <person name="Larimer J."/>
            <person name="McCowan C."/>
            <person name="Murphy C."/>
            <person name="Pearson M."/>
            <person name="Priest M."/>
            <person name="Roberts A."/>
            <person name="Saif S."/>
            <person name="Shea T."/>
            <person name="Sykes S."/>
            <person name="Wortman J."/>
            <person name="Nusbaum C."/>
            <person name="Birren B."/>
        </authorList>
    </citation>
    <scope>NUCLEOTIDE SEQUENCE [LARGE SCALE GENOMIC DNA]</scope>
    <source>
        <strain evidence="3">CBS 10117</strain>
    </source>
</reference>
<name>A0A1A5ZXI4_9TREE</name>
<feature type="region of interest" description="Disordered" evidence="2">
    <location>
        <begin position="728"/>
        <end position="752"/>
    </location>
</feature>
<feature type="compositionally biased region" description="Polar residues" evidence="2">
    <location>
        <begin position="290"/>
        <end position="304"/>
    </location>
</feature>
<dbReference type="Proteomes" id="UP000078595">
    <property type="component" value="Chromosome 11"/>
</dbReference>
<dbReference type="VEuPathDB" id="FungiDB:I303_07274"/>
<accession>A0A1A5ZXI4</accession>
<evidence type="ECO:0000313" key="5">
    <source>
        <dbReference type="Proteomes" id="UP000078595"/>
    </source>
</evidence>
<feature type="compositionally biased region" description="Low complexity" evidence="2">
    <location>
        <begin position="1"/>
        <end position="21"/>
    </location>
</feature>
<feature type="coiled-coil region" evidence="1">
    <location>
        <begin position="782"/>
        <end position="809"/>
    </location>
</feature>
<feature type="coiled-coil region" evidence="1">
    <location>
        <begin position="886"/>
        <end position="955"/>
    </location>
</feature>
<feature type="compositionally biased region" description="Polar residues" evidence="2">
    <location>
        <begin position="1256"/>
        <end position="1292"/>
    </location>
</feature>
<organism evidence="3">
    <name type="scientific">Kwoniella dejecticola CBS 10117</name>
    <dbReference type="NCBI Taxonomy" id="1296121"/>
    <lineage>
        <taxon>Eukaryota</taxon>
        <taxon>Fungi</taxon>
        <taxon>Dikarya</taxon>
        <taxon>Basidiomycota</taxon>
        <taxon>Agaricomycotina</taxon>
        <taxon>Tremellomycetes</taxon>
        <taxon>Tremellales</taxon>
        <taxon>Cryptococcaceae</taxon>
        <taxon>Kwoniella</taxon>
    </lineage>
</organism>
<evidence type="ECO:0000256" key="2">
    <source>
        <dbReference type="SAM" id="MobiDB-lite"/>
    </source>
</evidence>
<dbReference type="EMBL" id="CP144540">
    <property type="protein sequence ID" value="WWC65777.1"/>
    <property type="molecule type" value="Genomic_DNA"/>
</dbReference>
<keyword evidence="1" id="KW-0175">Coiled coil</keyword>
<feature type="compositionally biased region" description="Low complexity" evidence="2">
    <location>
        <begin position="104"/>
        <end position="119"/>
    </location>
</feature>
<dbReference type="KEGG" id="kdj:28970973"/>
<evidence type="ECO:0000256" key="1">
    <source>
        <dbReference type="SAM" id="Coils"/>
    </source>
</evidence>
<keyword evidence="5" id="KW-1185">Reference proteome</keyword>
<dbReference type="STRING" id="1296121.A0A1A5ZXI4"/>
<feature type="region of interest" description="Disordered" evidence="2">
    <location>
        <begin position="63"/>
        <end position="140"/>
    </location>
</feature>